<reference evidence="13" key="1">
    <citation type="submission" date="2019-12" db="EMBL/GenBank/DDBJ databases">
        <authorList>
            <person name="zhang j."/>
            <person name="sun C.M."/>
        </authorList>
    </citation>
    <scope>NUCLEOTIDE SEQUENCE</scope>
    <source>
        <strain evidence="13">NS-1</strain>
    </source>
</reference>
<evidence type="ECO:0000256" key="11">
    <source>
        <dbReference type="HAMAP-Rule" id="MF_01393"/>
    </source>
</evidence>
<comment type="subcellular location">
    <subcellularLocation>
        <location evidence="11 12">Cell membrane</location>
        <topology evidence="11 12">Multi-pass membrane protein</topology>
    </subcellularLocation>
    <subcellularLocation>
        <location evidence="1">Membrane</location>
        <topology evidence="1">Multi-pass membrane protein</topology>
    </subcellularLocation>
</comment>
<evidence type="ECO:0000256" key="12">
    <source>
        <dbReference type="RuleBase" id="RU000483"/>
    </source>
</evidence>
<dbReference type="PRINTS" id="PR00123">
    <property type="entry name" value="ATPASEA"/>
</dbReference>
<dbReference type="HAMAP" id="MF_01393">
    <property type="entry name" value="ATP_synth_a_bact"/>
    <property type="match status" value="1"/>
</dbReference>
<dbReference type="GO" id="GO:0046933">
    <property type="term" value="F:proton-transporting ATP synthase activity, rotational mechanism"/>
    <property type="evidence" value="ECO:0007669"/>
    <property type="project" value="UniProtKB-UniRule"/>
</dbReference>
<dbReference type="KEGG" id="ifn:GM661_02185"/>
<gene>
    <name evidence="11 13" type="primary">atpB</name>
    <name evidence="13" type="ORF">GM661_02185</name>
</gene>
<evidence type="ECO:0000256" key="2">
    <source>
        <dbReference type="ARBA" id="ARBA00006810"/>
    </source>
</evidence>
<dbReference type="GO" id="GO:0005886">
    <property type="term" value="C:plasma membrane"/>
    <property type="evidence" value="ECO:0007669"/>
    <property type="project" value="UniProtKB-SubCell"/>
</dbReference>
<name>A0A8A7K596_9FIRM</name>
<keyword evidence="4 11" id="KW-0138">CF(0)</keyword>
<dbReference type="Proteomes" id="UP000665020">
    <property type="component" value="Chromosome"/>
</dbReference>
<evidence type="ECO:0000256" key="7">
    <source>
        <dbReference type="ARBA" id="ARBA00022989"/>
    </source>
</evidence>
<keyword evidence="10 11" id="KW-0066">ATP synthesis</keyword>
<dbReference type="Gene3D" id="1.20.120.220">
    <property type="entry name" value="ATP synthase, F0 complex, subunit A"/>
    <property type="match status" value="1"/>
</dbReference>
<evidence type="ECO:0000313" key="13">
    <source>
        <dbReference type="EMBL" id="QTL96866.1"/>
    </source>
</evidence>
<evidence type="ECO:0000256" key="3">
    <source>
        <dbReference type="ARBA" id="ARBA00022448"/>
    </source>
</evidence>
<evidence type="ECO:0000256" key="5">
    <source>
        <dbReference type="ARBA" id="ARBA00022692"/>
    </source>
</evidence>
<evidence type="ECO:0000256" key="9">
    <source>
        <dbReference type="ARBA" id="ARBA00023136"/>
    </source>
</evidence>
<keyword evidence="11" id="KW-1003">Cell membrane</keyword>
<keyword evidence="6 11" id="KW-0375">Hydrogen ion transport</keyword>
<dbReference type="InterPro" id="IPR045082">
    <property type="entry name" value="ATP_syn_F0_a_bact/chloroplast"/>
</dbReference>
<comment type="similarity">
    <text evidence="2 11 12">Belongs to the ATPase A chain family.</text>
</comment>
<comment type="function">
    <text evidence="11 12">Key component of the proton channel; it plays a direct role in the translocation of protons across the membrane.</text>
</comment>
<evidence type="ECO:0000256" key="8">
    <source>
        <dbReference type="ARBA" id="ARBA00023065"/>
    </source>
</evidence>
<dbReference type="Pfam" id="PF00119">
    <property type="entry name" value="ATP-synt_A"/>
    <property type="match status" value="1"/>
</dbReference>
<feature type="transmembrane region" description="Helical" evidence="11">
    <location>
        <begin position="194"/>
        <end position="218"/>
    </location>
</feature>
<proteinExistence type="inferred from homology"/>
<dbReference type="GO" id="GO:0042777">
    <property type="term" value="P:proton motive force-driven plasma membrane ATP synthesis"/>
    <property type="evidence" value="ECO:0007669"/>
    <property type="project" value="TreeGrafter"/>
</dbReference>
<feature type="transmembrane region" description="Helical" evidence="11">
    <location>
        <begin position="21"/>
        <end position="40"/>
    </location>
</feature>
<evidence type="ECO:0000256" key="6">
    <source>
        <dbReference type="ARBA" id="ARBA00022781"/>
    </source>
</evidence>
<keyword evidence="7 11" id="KW-1133">Transmembrane helix</keyword>
<dbReference type="PROSITE" id="PS00449">
    <property type="entry name" value="ATPASE_A"/>
    <property type="match status" value="1"/>
</dbReference>
<feature type="transmembrane region" description="Helical" evidence="11">
    <location>
        <begin position="133"/>
        <end position="154"/>
    </location>
</feature>
<feature type="transmembrane region" description="Helical" evidence="11">
    <location>
        <begin position="77"/>
        <end position="97"/>
    </location>
</feature>
<dbReference type="InterPro" id="IPR035908">
    <property type="entry name" value="F0_ATP_A_sf"/>
</dbReference>
<keyword evidence="9 11" id="KW-0472">Membrane</keyword>
<accession>A0A8A7K596</accession>
<evidence type="ECO:0000313" key="14">
    <source>
        <dbReference type="Proteomes" id="UP000665020"/>
    </source>
</evidence>
<sequence>MNPGPKVVTYMFGNENLPITDTLIVGWVVVLLVIIFARYATRKLSMKPDSAQNAVELLIETIHEQIEPMLPGEGWKFLPFIATIFIYVGVSNLIGLIPIPGNVSPTGDLNTTLGLALMVFLLSNYHGMKEVGLWGYLKGFAEPVIFLLPINVIGELAKPISHSFRLFGNVVGGGIIITLIYQAVPWLIPVPLHAWFDLFVGLIQTLIFGMVAIAYISVAKS</sequence>
<feature type="transmembrane region" description="Helical" evidence="11">
    <location>
        <begin position="166"/>
        <end position="188"/>
    </location>
</feature>
<dbReference type="PANTHER" id="PTHR42823">
    <property type="entry name" value="ATP SYNTHASE SUBUNIT A, CHLOROPLASTIC"/>
    <property type="match status" value="1"/>
</dbReference>
<evidence type="ECO:0000256" key="1">
    <source>
        <dbReference type="ARBA" id="ARBA00004141"/>
    </source>
</evidence>
<evidence type="ECO:0000256" key="10">
    <source>
        <dbReference type="ARBA" id="ARBA00023310"/>
    </source>
</evidence>
<dbReference type="PANTHER" id="PTHR42823:SF3">
    <property type="entry name" value="ATP SYNTHASE SUBUNIT A, CHLOROPLASTIC"/>
    <property type="match status" value="1"/>
</dbReference>
<dbReference type="EMBL" id="CP046640">
    <property type="protein sequence ID" value="QTL96866.1"/>
    <property type="molecule type" value="Genomic_DNA"/>
</dbReference>
<protein>
    <recommendedName>
        <fullName evidence="11 12">ATP synthase subunit a</fullName>
    </recommendedName>
    <alternativeName>
        <fullName evidence="11">ATP synthase F0 sector subunit a</fullName>
    </alternativeName>
    <alternativeName>
        <fullName evidence="11">F-ATPase subunit 6</fullName>
    </alternativeName>
</protein>
<keyword evidence="14" id="KW-1185">Reference proteome</keyword>
<dbReference type="GO" id="GO:0045259">
    <property type="term" value="C:proton-transporting ATP synthase complex"/>
    <property type="evidence" value="ECO:0007669"/>
    <property type="project" value="UniProtKB-KW"/>
</dbReference>
<dbReference type="SUPFAM" id="SSF81336">
    <property type="entry name" value="F1F0 ATP synthase subunit A"/>
    <property type="match status" value="1"/>
</dbReference>
<keyword evidence="3 11" id="KW-0813">Transport</keyword>
<dbReference type="RefSeq" id="WP_230868546.1">
    <property type="nucleotide sequence ID" value="NZ_CP046640.1"/>
</dbReference>
<evidence type="ECO:0000256" key="4">
    <source>
        <dbReference type="ARBA" id="ARBA00022547"/>
    </source>
</evidence>
<dbReference type="AlphaFoldDB" id="A0A8A7K596"/>
<dbReference type="CDD" id="cd00310">
    <property type="entry name" value="ATP-synt_Fo_a_6"/>
    <property type="match status" value="1"/>
</dbReference>
<keyword evidence="8 11" id="KW-0406">Ion transport</keyword>
<dbReference type="InterPro" id="IPR023011">
    <property type="entry name" value="ATP_synth_F0_asu_AS"/>
</dbReference>
<organism evidence="13 14">
    <name type="scientific">Iocasia fonsfrigidae</name>
    <dbReference type="NCBI Taxonomy" id="2682810"/>
    <lineage>
        <taxon>Bacteria</taxon>
        <taxon>Bacillati</taxon>
        <taxon>Bacillota</taxon>
        <taxon>Clostridia</taxon>
        <taxon>Halanaerobiales</taxon>
        <taxon>Halanaerobiaceae</taxon>
        <taxon>Iocasia</taxon>
    </lineage>
</organism>
<keyword evidence="5 11" id="KW-0812">Transmembrane</keyword>
<dbReference type="NCBIfam" id="TIGR01131">
    <property type="entry name" value="ATP_synt_6_or_A"/>
    <property type="match status" value="1"/>
</dbReference>
<dbReference type="InterPro" id="IPR000568">
    <property type="entry name" value="ATP_synth_F0_asu"/>
</dbReference>